<gene>
    <name evidence="2" type="ORF">KTC_07380</name>
</gene>
<protein>
    <submittedName>
        <fullName evidence="2">Xylose isomerase</fullName>
    </submittedName>
</protein>
<dbReference type="InterPro" id="IPR013022">
    <property type="entry name" value="Xyl_isomerase-like_TIM-brl"/>
</dbReference>
<feature type="domain" description="Xylose isomerase-like TIM barrel" evidence="1">
    <location>
        <begin position="19"/>
        <end position="265"/>
    </location>
</feature>
<accession>A0A455SC09</accession>
<evidence type="ECO:0000313" key="2">
    <source>
        <dbReference type="EMBL" id="BBH85987.1"/>
    </source>
</evidence>
<dbReference type="EMBL" id="AP019376">
    <property type="protein sequence ID" value="BBH85987.1"/>
    <property type="molecule type" value="Genomic_DNA"/>
</dbReference>
<dbReference type="Gene3D" id="3.20.20.150">
    <property type="entry name" value="Divalent-metal-dependent TIM barrel enzymes"/>
    <property type="match status" value="1"/>
</dbReference>
<name>A0A455SC09_9CHLR</name>
<dbReference type="Pfam" id="PF01261">
    <property type="entry name" value="AP_endonuc_2"/>
    <property type="match status" value="1"/>
</dbReference>
<dbReference type="PANTHER" id="PTHR12110:SF41">
    <property type="entry name" value="INOSOSE DEHYDRATASE"/>
    <property type="match status" value="1"/>
</dbReference>
<dbReference type="GO" id="GO:0016853">
    <property type="term" value="F:isomerase activity"/>
    <property type="evidence" value="ECO:0007669"/>
    <property type="project" value="UniProtKB-KW"/>
</dbReference>
<reference evidence="2" key="1">
    <citation type="submission" date="2018-12" db="EMBL/GenBank/DDBJ databases">
        <title>Novel natural products biosynthetic potential of the class Ktedonobacteria.</title>
        <authorList>
            <person name="Zheng Y."/>
            <person name="Saitou A."/>
            <person name="Wang C.M."/>
            <person name="Toyoda A."/>
            <person name="Minakuchi Y."/>
            <person name="Sekiguchi Y."/>
            <person name="Ueda K."/>
            <person name="Takano H."/>
            <person name="Sakai Y."/>
            <person name="Yokota A."/>
            <person name="Yabe S."/>
        </authorList>
    </citation>
    <scope>NUCLEOTIDE SEQUENCE</scope>
    <source>
        <strain evidence="2">COM3</strain>
    </source>
</reference>
<organism evidence="2">
    <name type="scientific">Thermosporothrix sp. COM3</name>
    <dbReference type="NCBI Taxonomy" id="2490863"/>
    <lineage>
        <taxon>Bacteria</taxon>
        <taxon>Bacillati</taxon>
        <taxon>Chloroflexota</taxon>
        <taxon>Ktedonobacteria</taxon>
        <taxon>Ktedonobacterales</taxon>
        <taxon>Thermosporotrichaceae</taxon>
        <taxon>Thermosporothrix</taxon>
    </lineage>
</organism>
<dbReference type="InterPro" id="IPR050312">
    <property type="entry name" value="IolE/XylAMocC-like"/>
</dbReference>
<evidence type="ECO:0000259" key="1">
    <source>
        <dbReference type="Pfam" id="PF01261"/>
    </source>
</evidence>
<dbReference type="AlphaFoldDB" id="A0A455SC09"/>
<dbReference type="InterPro" id="IPR036237">
    <property type="entry name" value="Xyl_isomerase-like_sf"/>
</dbReference>
<dbReference type="SUPFAM" id="SSF51658">
    <property type="entry name" value="Xylose isomerase-like"/>
    <property type="match status" value="1"/>
</dbReference>
<sequence>MRLAIITDEIAQDLTHALQVCRELEVNTVELRSIDGHNIVFHDGNSLKRIKAALDQAGMQVCCIASPFLKCHFWLNGSRSEFDSEETQWAIFERSLELAHLFQAPLVRTFSFWRLPNPASVQEKLASLLVEATRRAEEAGVTLALENEHECNLGTGAETAPLLQRIPSRAFGVIWDPGNEAKLGSQPYPHGYQCVRERVVHVHLKDVDHEQHFVKMGSGTIAYEDQLRALAADGYTGVLSLETHYQHPTGGPELATCESLAALRTLCQQAEIEL</sequence>
<keyword evidence="2" id="KW-0413">Isomerase</keyword>
<proteinExistence type="predicted"/>
<dbReference type="PANTHER" id="PTHR12110">
    <property type="entry name" value="HYDROXYPYRUVATE ISOMERASE"/>
    <property type="match status" value="1"/>
</dbReference>